<proteinExistence type="predicted"/>
<organism evidence="1 2">
    <name type="scientific">Recurvomyces mirabilis</name>
    <dbReference type="NCBI Taxonomy" id="574656"/>
    <lineage>
        <taxon>Eukaryota</taxon>
        <taxon>Fungi</taxon>
        <taxon>Dikarya</taxon>
        <taxon>Ascomycota</taxon>
        <taxon>Pezizomycotina</taxon>
        <taxon>Dothideomycetes</taxon>
        <taxon>Dothideomycetidae</taxon>
        <taxon>Mycosphaerellales</taxon>
        <taxon>Teratosphaeriaceae</taxon>
        <taxon>Recurvomyces</taxon>
    </lineage>
</organism>
<accession>A0AAE0TLV0</accession>
<name>A0AAE0TLV0_9PEZI</name>
<comment type="caution">
    <text evidence="1">The sequence shown here is derived from an EMBL/GenBank/DDBJ whole genome shotgun (WGS) entry which is preliminary data.</text>
</comment>
<protein>
    <submittedName>
        <fullName evidence="1">Uncharacterized protein</fullName>
    </submittedName>
</protein>
<gene>
    <name evidence="1" type="ORF">LTR78_010363</name>
</gene>
<dbReference type="Proteomes" id="UP001274830">
    <property type="component" value="Unassembled WGS sequence"/>
</dbReference>
<evidence type="ECO:0000313" key="1">
    <source>
        <dbReference type="EMBL" id="KAK3669735.1"/>
    </source>
</evidence>
<evidence type="ECO:0000313" key="2">
    <source>
        <dbReference type="Proteomes" id="UP001274830"/>
    </source>
</evidence>
<keyword evidence="2" id="KW-1185">Reference proteome</keyword>
<dbReference type="AlphaFoldDB" id="A0AAE0TLV0"/>
<reference evidence="1" key="1">
    <citation type="submission" date="2023-07" db="EMBL/GenBank/DDBJ databases">
        <title>Black Yeasts Isolated from many extreme environments.</title>
        <authorList>
            <person name="Coleine C."/>
            <person name="Stajich J.E."/>
            <person name="Selbmann L."/>
        </authorList>
    </citation>
    <scope>NUCLEOTIDE SEQUENCE</scope>
    <source>
        <strain evidence="1">CCFEE 5485</strain>
    </source>
</reference>
<dbReference type="EMBL" id="JAUTXT010000073">
    <property type="protein sequence ID" value="KAK3669735.1"/>
    <property type="molecule type" value="Genomic_DNA"/>
</dbReference>
<sequence>MIVLDGIGEEVAEDARKSLAMQVDGGRATETESPATKRQSAQPFTILKDTAETSVACEAFVKNLRAQPLADLLGISEDEVRRRLKRGKCVHFLPIADGVIDYIHTAPGRIVGTLAFSALRDCPVMRKGDAEHSDVKPGQVMYYDGDEPVKWQGKEEGFGLMMWCSKTTSFKAG</sequence>